<dbReference type="OrthoDB" id="1890790at2759"/>
<evidence type="ECO:0000256" key="2">
    <source>
        <dbReference type="ARBA" id="ARBA00012202"/>
    </source>
</evidence>
<feature type="domain" description="Guanylate cyclase" evidence="15">
    <location>
        <begin position="76"/>
        <end position="206"/>
    </location>
</feature>
<dbReference type="EC" id="4.6.1.2" evidence="2"/>
<feature type="compositionally biased region" description="Polar residues" evidence="14">
    <location>
        <begin position="469"/>
        <end position="478"/>
    </location>
</feature>
<dbReference type="Gene3D" id="6.10.250.780">
    <property type="match status" value="1"/>
</dbReference>
<dbReference type="STRING" id="400727.A0A2T7PYD5"/>
<dbReference type="InterPro" id="IPR050401">
    <property type="entry name" value="Cyclic_nucleotide_synthase"/>
</dbReference>
<evidence type="ECO:0000256" key="6">
    <source>
        <dbReference type="ARBA" id="ARBA00022989"/>
    </source>
</evidence>
<protein>
    <recommendedName>
        <fullName evidence="2">guanylate cyclase</fullName>
        <ecNumber evidence="2">4.6.1.2</ecNumber>
    </recommendedName>
</protein>
<dbReference type="Pfam" id="PF00211">
    <property type="entry name" value="Guanylate_cyc"/>
    <property type="match status" value="1"/>
</dbReference>
<evidence type="ECO:0000256" key="12">
    <source>
        <dbReference type="ARBA" id="ARBA00023293"/>
    </source>
</evidence>
<comment type="similarity">
    <text evidence="13">Belongs to the adenylyl cyclase class-4/guanylyl cyclase family.</text>
</comment>
<evidence type="ECO:0000256" key="7">
    <source>
        <dbReference type="ARBA" id="ARBA00023134"/>
    </source>
</evidence>
<dbReference type="PANTHER" id="PTHR11920:SF501">
    <property type="entry name" value="GUANYLATE CYCLASE 32E"/>
    <property type="match status" value="1"/>
</dbReference>
<dbReference type="InterPro" id="IPR029787">
    <property type="entry name" value="Nucleotide_cyclase"/>
</dbReference>
<evidence type="ECO:0000313" key="17">
    <source>
        <dbReference type="Proteomes" id="UP000245119"/>
    </source>
</evidence>
<evidence type="ECO:0000256" key="3">
    <source>
        <dbReference type="ARBA" id="ARBA00022692"/>
    </source>
</evidence>
<keyword evidence="3" id="KW-0812">Transmembrane</keyword>
<comment type="caution">
    <text evidence="16">The sequence shown here is derived from an EMBL/GenBank/DDBJ whole genome shotgun (WGS) entry which is preliminary data.</text>
</comment>
<dbReference type="PROSITE" id="PS50125">
    <property type="entry name" value="GUANYLATE_CYCLASE_2"/>
    <property type="match status" value="1"/>
</dbReference>
<dbReference type="GO" id="GO:0004016">
    <property type="term" value="F:adenylate cyclase activity"/>
    <property type="evidence" value="ECO:0007669"/>
    <property type="project" value="TreeGrafter"/>
</dbReference>
<dbReference type="SMART" id="SM00044">
    <property type="entry name" value="CYCc"/>
    <property type="match status" value="1"/>
</dbReference>
<evidence type="ECO:0000256" key="8">
    <source>
        <dbReference type="ARBA" id="ARBA00023136"/>
    </source>
</evidence>
<feature type="compositionally biased region" description="Low complexity" evidence="14">
    <location>
        <begin position="306"/>
        <end position="324"/>
    </location>
</feature>
<evidence type="ECO:0000256" key="1">
    <source>
        <dbReference type="ARBA" id="ARBA00004479"/>
    </source>
</evidence>
<keyword evidence="7" id="KW-0342">GTP-binding</keyword>
<dbReference type="PANTHER" id="PTHR11920">
    <property type="entry name" value="GUANYLYL CYCLASE"/>
    <property type="match status" value="1"/>
</dbReference>
<evidence type="ECO:0000256" key="13">
    <source>
        <dbReference type="RuleBase" id="RU000405"/>
    </source>
</evidence>
<evidence type="ECO:0000259" key="15">
    <source>
        <dbReference type="PROSITE" id="PS50125"/>
    </source>
</evidence>
<comment type="subcellular location">
    <subcellularLocation>
        <location evidence="1">Membrane</location>
        <topology evidence="1">Single-pass type I membrane protein</topology>
    </subcellularLocation>
</comment>
<feature type="region of interest" description="Disordered" evidence="14">
    <location>
        <begin position="306"/>
        <end position="370"/>
    </location>
</feature>
<accession>A0A2T7PYD5</accession>
<evidence type="ECO:0000256" key="9">
    <source>
        <dbReference type="ARBA" id="ARBA00023170"/>
    </source>
</evidence>
<keyword evidence="6" id="KW-1133">Transmembrane helix</keyword>
<dbReference type="PROSITE" id="PS00452">
    <property type="entry name" value="GUANYLATE_CYCLASE_1"/>
    <property type="match status" value="1"/>
</dbReference>
<dbReference type="AlphaFoldDB" id="A0A2T7PYD5"/>
<reference evidence="16 17" key="1">
    <citation type="submission" date="2018-04" db="EMBL/GenBank/DDBJ databases">
        <title>The genome of golden apple snail Pomacea canaliculata provides insight into stress tolerance and invasive adaptation.</title>
        <authorList>
            <person name="Liu C."/>
            <person name="Liu B."/>
            <person name="Ren Y."/>
            <person name="Zhang Y."/>
            <person name="Wang H."/>
            <person name="Li S."/>
            <person name="Jiang F."/>
            <person name="Yin L."/>
            <person name="Zhang G."/>
            <person name="Qian W."/>
            <person name="Fan W."/>
        </authorList>
    </citation>
    <scope>NUCLEOTIDE SEQUENCE [LARGE SCALE GENOMIC DNA]</scope>
    <source>
        <strain evidence="16">SZHN2017</strain>
        <tissue evidence="16">Muscle</tissue>
    </source>
</reference>
<keyword evidence="5" id="KW-0547">Nucleotide-binding</keyword>
<feature type="region of interest" description="Disordered" evidence="14">
    <location>
        <begin position="273"/>
        <end position="294"/>
    </location>
</feature>
<evidence type="ECO:0000256" key="10">
    <source>
        <dbReference type="ARBA" id="ARBA00023180"/>
    </source>
</evidence>
<dbReference type="InterPro" id="IPR018297">
    <property type="entry name" value="A/G_cyclase_CS"/>
</dbReference>
<dbReference type="CDD" id="cd07302">
    <property type="entry name" value="CHD"/>
    <property type="match status" value="1"/>
</dbReference>
<evidence type="ECO:0000256" key="14">
    <source>
        <dbReference type="SAM" id="MobiDB-lite"/>
    </source>
</evidence>
<sequence>MHVSKWDRGANIFDNMMALMERYANNLESVVADRTVELNEEKKKTEMLLHRMLPPSVAAQLVRGASVIPEAFESVTIYFSDICGFTAMSSESTPMQVVDMLNDLYTLFDNVIKNYDVYKVETIGDAYMVVSGLPHRNGLKHAGEIASMSLHLLSAIKQFQIRHRPHDILKLRIGMHTGPCVAGVVGLTMPRYCLFGDTVNTASRMESTGEALKIHVSPHSKRLLDTLGGYVLEARGLISMKGKGEVMTYWLKGEKSTCTSEDIGVHIESSAHSCDNDTTNAPHEADHTNDQQTNTNVSLTHYLKSSLTSEHTDSSSPSQCSLSSRVETDLKGPSKRKKKKFRRKSWWKAVGNKNHTKEKEEGDNDVSNNNDNQRKCVITVSEHQPQHSCAEINYVSDLPPFLKTSPLREISISSADSSRGLILEDGSEAGGSPDCVPKRKRHLLQQLLRRTKMHPALGAQEDTCHSASRDSVQANGTHVSRDKQYYNVAFTGDVLL</sequence>
<dbReference type="GO" id="GO:0001653">
    <property type="term" value="F:peptide receptor activity"/>
    <property type="evidence" value="ECO:0007669"/>
    <property type="project" value="TreeGrafter"/>
</dbReference>
<keyword evidence="8" id="KW-0472">Membrane</keyword>
<keyword evidence="10" id="KW-0325">Glycoprotein</keyword>
<proteinExistence type="inferred from homology"/>
<keyword evidence="17" id="KW-1185">Reference proteome</keyword>
<dbReference type="Gene3D" id="3.30.70.1230">
    <property type="entry name" value="Nucleotide cyclase"/>
    <property type="match status" value="1"/>
</dbReference>
<dbReference type="EMBL" id="PZQS01000001">
    <property type="protein sequence ID" value="PVD38419.1"/>
    <property type="molecule type" value="Genomic_DNA"/>
</dbReference>
<dbReference type="InterPro" id="IPR001054">
    <property type="entry name" value="A/G_cyclase"/>
</dbReference>
<gene>
    <name evidence="16" type="ORF">C0Q70_01034</name>
</gene>
<evidence type="ECO:0000256" key="4">
    <source>
        <dbReference type="ARBA" id="ARBA00022729"/>
    </source>
</evidence>
<keyword evidence="9" id="KW-0675">Receptor</keyword>
<evidence type="ECO:0000256" key="5">
    <source>
        <dbReference type="ARBA" id="ARBA00022741"/>
    </source>
</evidence>
<organism evidence="16 17">
    <name type="scientific">Pomacea canaliculata</name>
    <name type="common">Golden apple snail</name>
    <dbReference type="NCBI Taxonomy" id="400727"/>
    <lineage>
        <taxon>Eukaryota</taxon>
        <taxon>Metazoa</taxon>
        <taxon>Spiralia</taxon>
        <taxon>Lophotrochozoa</taxon>
        <taxon>Mollusca</taxon>
        <taxon>Gastropoda</taxon>
        <taxon>Caenogastropoda</taxon>
        <taxon>Architaenioglossa</taxon>
        <taxon>Ampullarioidea</taxon>
        <taxon>Ampullariidae</taxon>
        <taxon>Pomacea</taxon>
    </lineage>
</organism>
<dbReference type="SUPFAM" id="SSF55073">
    <property type="entry name" value="Nucleotide cyclase"/>
    <property type="match status" value="1"/>
</dbReference>
<evidence type="ECO:0000256" key="11">
    <source>
        <dbReference type="ARBA" id="ARBA00023239"/>
    </source>
</evidence>
<evidence type="ECO:0000313" key="16">
    <source>
        <dbReference type="EMBL" id="PVD38419.1"/>
    </source>
</evidence>
<dbReference type="FunFam" id="3.30.70.1230:FF:000004">
    <property type="entry name" value="Guanylate cyclase"/>
    <property type="match status" value="1"/>
</dbReference>
<dbReference type="GO" id="GO:0005886">
    <property type="term" value="C:plasma membrane"/>
    <property type="evidence" value="ECO:0007669"/>
    <property type="project" value="TreeGrafter"/>
</dbReference>
<dbReference type="GO" id="GO:0035556">
    <property type="term" value="P:intracellular signal transduction"/>
    <property type="evidence" value="ECO:0007669"/>
    <property type="project" value="InterPro"/>
</dbReference>
<name>A0A2T7PYD5_POMCA</name>
<feature type="compositionally biased region" description="Basic residues" evidence="14">
    <location>
        <begin position="333"/>
        <end position="346"/>
    </location>
</feature>
<dbReference type="Proteomes" id="UP000245119">
    <property type="component" value="Linkage Group LG1"/>
</dbReference>
<keyword evidence="12" id="KW-0141">cGMP biosynthesis</keyword>
<keyword evidence="11 13" id="KW-0456">Lyase</keyword>
<keyword evidence="4" id="KW-0732">Signal</keyword>
<feature type="region of interest" description="Disordered" evidence="14">
    <location>
        <begin position="459"/>
        <end position="478"/>
    </location>
</feature>
<dbReference type="GO" id="GO:0004383">
    <property type="term" value="F:guanylate cyclase activity"/>
    <property type="evidence" value="ECO:0007669"/>
    <property type="project" value="UniProtKB-EC"/>
</dbReference>
<dbReference type="GO" id="GO:0005525">
    <property type="term" value="F:GTP binding"/>
    <property type="evidence" value="ECO:0007669"/>
    <property type="project" value="UniProtKB-KW"/>
</dbReference>
<dbReference type="GO" id="GO:0007168">
    <property type="term" value="P:receptor guanylyl cyclase signaling pathway"/>
    <property type="evidence" value="ECO:0007669"/>
    <property type="project" value="TreeGrafter"/>
</dbReference>